<evidence type="ECO:0000313" key="3">
    <source>
        <dbReference type="Proteomes" id="UP001321760"/>
    </source>
</evidence>
<feature type="region of interest" description="Disordered" evidence="1">
    <location>
        <begin position="259"/>
        <end position="287"/>
    </location>
</feature>
<reference evidence="2" key="1">
    <citation type="journal article" date="2023" name="Mol. Phylogenet. Evol.">
        <title>Genome-scale phylogeny and comparative genomics of the fungal order Sordariales.</title>
        <authorList>
            <person name="Hensen N."/>
            <person name="Bonometti L."/>
            <person name="Westerberg I."/>
            <person name="Brannstrom I.O."/>
            <person name="Guillou S."/>
            <person name="Cros-Aarteil S."/>
            <person name="Calhoun S."/>
            <person name="Haridas S."/>
            <person name="Kuo A."/>
            <person name="Mondo S."/>
            <person name="Pangilinan J."/>
            <person name="Riley R."/>
            <person name="LaButti K."/>
            <person name="Andreopoulos B."/>
            <person name="Lipzen A."/>
            <person name="Chen C."/>
            <person name="Yan M."/>
            <person name="Daum C."/>
            <person name="Ng V."/>
            <person name="Clum A."/>
            <person name="Steindorff A."/>
            <person name="Ohm R.A."/>
            <person name="Martin F."/>
            <person name="Silar P."/>
            <person name="Natvig D.O."/>
            <person name="Lalanne C."/>
            <person name="Gautier V."/>
            <person name="Ament-Velasquez S.L."/>
            <person name="Kruys A."/>
            <person name="Hutchinson M.I."/>
            <person name="Powell A.J."/>
            <person name="Barry K."/>
            <person name="Miller A.N."/>
            <person name="Grigoriev I.V."/>
            <person name="Debuchy R."/>
            <person name="Gladieux P."/>
            <person name="Hiltunen Thoren M."/>
            <person name="Johannesson H."/>
        </authorList>
    </citation>
    <scope>NUCLEOTIDE SEQUENCE</scope>
    <source>
        <strain evidence="2">PSN243</strain>
    </source>
</reference>
<dbReference type="EMBL" id="MU865949">
    <property type="protein sequence ID" value="KAK4447502.1"/>
    <property type="molecule type" value="Genomic_DNA"/>
</dbReference>
<organism evidence="2 3">
    <name type="scientific">Podospora aff. communis PSN243</name>
    <dbReference type="NCBI Taxonomy" id="3040156"/>
    <lineage>
        <taxon>Eukaryota</taxon>
        <taxon>Fungi</taxon>
        <taxon>Dikarya</taxon>
        <taxon>Ascomycota</taxon>
        <taxon>Pezizomycotina</taxon>
        <taxon>Sordariomycetes</taxon>
        <taxon>Sordariomycetidae</taxon>
        <taxon>Sordariales</taxon>
        <taxon>Podosporaceae</taxon>
        <taxon>Podospora</taxon>
    </lineage>
</organism>
<keyword evidence="3" id="KW-1185">Reference proteome</keyword>
<feature type="compositionally biased region" description="Acidic residues" evidence="1">
    <location>
        <begin position="278"/>
        <end position="287"/>
    </location>
</feature>
<dbReference type="Proteomes" id="UP001321760">
    <property type="component" value="Unassembled WGS sequence"/>
</dbReference>
<sequence>MFDAAGPRLGQNSNIAPYPSLMQEAPLLPVGMTGSIPDSWGSSGMALSENLGGPSPQVANETCDNSTAAGRGSTIARTSPARADAKAQEDLGSSGAVGDAAGEVLDDRQTGVGSPSSQTITSIPVGDEELLVQLPTSSSVMDTVAASAESDGGLGLDGVVGNDEKGSDFEGIGSSSLDKTSVVVELTVRYDNECAESPAPFVPAAWGSARPPTETRLMFSSKFVDEDQTSRRPRLVPDPEATARDQRALVIRIADLGSRVGAPGAGHASSYPEKIDETYDELENEER</sequence>
<reference evidence="2" key="2">
    <citation type="submission" date="2023-05" db="EMBL/GenBank/DDBJ databases">
        <authorList>
            <consortium name="Lawrence Berkeley National Laboratory"/>
            <person name="Steindorff A."/>
            <person name="Hensen N."/>
            <person name="Bonometti L."/>
            <person name="Westerberg I."/>
            <person name="Brannstrom I.O."/>
            <person name="Guillou S."/>
            <person name="Cros-Aarteil S."/>
            <person name="Calhoun S."/>
            <person name="Haridas S."/>
            <person name="Kuo A."/>
            <person name="Mondo S."/>
            <person name="Pangilinan J."/>
            <person name="Riley R."/>
            <person name="Labutti K."/>
            <person name="Andreopoulos B."/>
            <person name="Lipzen A."/>
            <person name="Chen C."/>
            <person name="Yanf M."/>
            <person name="Daum C."/>
            <person name="Ng V."/>
            <person name="Clum A."/>
            <person name="Ohm R."/>
            <person name="Martin F."/>
            <person name="Silar P."/>
            <person name="Natvig D."/>
            <person name="Lalanne C."/>
            <person name="Gautier V."/>
            <person name="Ament-Velasquez S.L."/>
            <person name="Kruys A."/>
            <person name="Hutchinson M.I."/>
            <person name="Powell A.J."/>
            <person name="Barry K."/>
            <person name="Miller A.N."/>
            <person name="Grigoriev I.V."/>
            <person name="Debuchy R."/>
            <person name="Gladieux P."/>
            <person name="Thoren M.H."/>
            <person name="Johannesson H."/>
        </authorList>
    </citation>
    <scope>NUCLEOTIDE SEQUENCE</scope>
    <source>
        <strain evidence="2">PSN243</strain>
    </source>
</reference>
<proteinExistence type="predicted"/>
<accession>A0AAV9GJH4</accession>
<protein>
    <submittedName>
        <fullName evidence="2">Uncharacterized protein</fullName>
    </submittedName>
</protein>
<evidence type="ECO:0000313" key="2">
    <source>
        <dbReference type="EMBL" id="KAK4447502.1"/>
    </source>
</evidence>
<evidence type="ECO:0000256" key="1">
    <source>
        <dbReference type="SAM" id="MobiDB-lite"/>
    </source>
</evidence>
<gene>
    <name evidence="2" type="ORF">QBC34DRAFT_129376</name>
</gene>
<comment type="caution">
    <text evidence="2">The sequence shown here is derived from an EMBL/GenBank/DDBJ whole genome shotgun (WGS) entry which is preliminary data.</text>
</comment>
<name>A0AAV9GJH4_9PEZI</name>
<dbReference type="AlphaFoldDB" id="A0AAV9GJH4"/>
<feature type="region of interest" description="Disordered" evidence="1">
    <location>
        <begin position="41"/>
        <end position="99"/>
    </location>
</feature>
<feature type="compositionally biased region" description="Polar residues" evidence="1">
    <location>
        <begin position="57"/>
        <end position="68"/>
    </location>
</feature>